<name>A0AAV7S9Y9_PLEWA</name>
<dbReference type="SUPFAM" id="SSF49899">
    <property type="entry name" value="Concanavalin A-like lectins/glucanases"/>
    <property type="match status" value="1"/>
</dbReference>
<dbReference type="Proteomes" id="UP001066276">
    <property type="component" value="Chromosome 4_2"/>
</dbReference>
<dbReference type="SMART" id="SM00908">
    <property type="entry name" value="Gal-bind_lectin"/>
    <property type="match status" value="1"/>
</dbReference>
<reference evidence="4" key="1">
    <citation type="journal article" date="2022" name="bioRxiv">
        <title>Sequencing and chromosome-scale assembly of the giantPleurodeles waltlgenome.</title>
        <authorList>
            <person name="Brown T."/>
            <person name="Elewa A."/>
            <person name="Iarovenko S."/>
            <person name="Subramanian E."/>
            <person name="Araus A.J."/>
            <person name="Petzold A."/>
            <person name="Susuki M."/>
            <person name="Suzuki K.-i.T."/>
            <person name="Hayashi T."/>
            <person name="Toyoda A."/>
            <person name="Oliveira C."/>
            <person name="Osipova E."/>
            <person name="Leigh N.D."/>
            <person name="Simon A."/>
            <person name="Yun M.H."/>
        </authorList>
    </citation>
    <scope>NUCLEOTIDE SEQUENCE</scope>
    <source>
        <strain evidence="4">20211129_DDA</strain>
        <tissue evidence="4">Liver</tissue>
    </source>
</reference>
<dbReference type="PANTHER" id="PTHR11346:SF147">
    <property type="entry name" value="GALECTIN"/>
    <property type="match status" value="1"/>
</dbReference>
<organism evidence="4 5">
    <name type="scientific">Pleurodeles waltl</name>
    <name type="common">Iberian ribbed newt</name>
    <dbReference type="NCBI Taxonomy" id="8319"/>
    <lineage>
        <taxon>Eukaryota</taxon>
        <taxon>Metazoa</taxon>
        <taxon>Chordata</taxon>
        <taxon>Craniata</taxon>
        <taxon>Vertebrata</taxon>
        <taxon>Euteleostomi</taxon>
        <taxon>Amphibia</taxon>
        <taxon>Batrachia</taxon>
        <taxon>Caudata</taxon>
        <taxon>Salamandroidea</taxon>
        <taxon>Salamandridae</taxon>
        <taxon>Pleurodelinae</taxon>
        <taxon>Pleurodeles</taxon>
    </lineage>
</organism>
<dbReference type="AlphaFoldDB" id="A0AAV7S9Y9"/>
<feature type="domain" description="Galectin" evidence="3">
    <location>
        <begin position="4"/>
        <end position="136"/>
    </location>
</feature>
<dbReference type="FunFam" id="2.60.120.200:FF:000021">
    <property type="entry name" value="Galectin"/>
    <property type="match status" value="1"/>
</dbReference>
<keyword evidence="5" id="KW-1185">Reference proteome</keyword>
<evidence type="ECO:0000313" key="4">
    <source>
        <dbReference type="EMBL" id="KAJ1161304.1"/>
    </source>
</evidence>
<keyword evidence="1 2" id="KW-0430">Lectin</keyword>
<gene>
    <name evidence="4" type="ORF">NDU88_001791</name>
</gene>
<sequence>MDPTPTTYSLGLKPGTTLTIKGIVPPFTKNFSFNIGMDFNNLALHFNPRLNHGPDVNTIVCNSRYRGIWGEEFRQHRFPFHKGQKVEVTVQYEMDQMKITLQDGHTFVFPNRLDMRTVNYLSVEGFDLHSHGVTQTQC</sequence>
<dbReference type="GO" id="GO:0030246">
    <property type="term" value="F:carbohydrate binding"/>
    <property type="evidence" value="ECO:0007669"/>
    <property type="project" value="UniProtKB-UniRule"/>
</dbReference>
<proteinExistence type="predicted"/>
<dbReference type="CDD" id="cd00070">
    <property type="entry name" value="GLECT"/>
    <property type="match status" value="1"/>
</dbReference>
<dbReference type="InterPro" id="IPR044156">
    <property type="entry name" value="Galectin-like"/>
</dbReference>
<evidence type="ECO:0000259" key="3">
    <source>
        <dbReference type="PROSITE" id="PS51304"/>
    </source>
</evidence>
<protein>
    <recommendedName>
        <fullName evidence="2">Galectin</fullName>
    </recommendedName>
</protein>
<dbReference type="PROSITE" id="PS51304">
    <property type="entry name" value="GALECTIN"/>
    <property type="match status" value="1"/>
</dbReference>
<evidence type="ECO:0000256" key="2">
    <source>
        <dbReference type="RuleBase" id="RU102079"/>
    </source>
</evidence>
<dbReference type="InterPro" id="IPR001079">
    <property type="entry name" value="Galectin_CRD"/>
</dbReference>
<evidence type="ECO:0000256" key="1">
    <source>
        <dbReference type="ARBA" id="ARBA00022734"/>
    </source>
</evidence>
<dbReference type="EMBL" id="JANPWB010000008">
    <property type="protein sequence ID" value="KAJ1161304.1"/>
    <property type="molecule type" value="Genomic_DNA"/>
</dbReference>
<evidence type="ECO:0000313" key="5">
    <source>
        <dbReference type="Proteomes" id="UP001066276"/>
    </source>
</evidence>
<dbReference type="PANTHER" id="PTHR11346">
    <property type="entry name" value="GALECTIN"/>
    <property type="match status" value="1"/>
</dbReference>
<comment type="caution">
    <text evidence="4">The sequence shown here is derived from an EMBL/GenBank/DDBJ whole genome shotgun (WGS) entry which is preliminary data.</text>
</comment>
<dbReference type="Gene3D" id="2.60.120.200">
    <property type="match status" value="1"/>
</dbReference>
<accession>A0AAV7S9Y9</accession>
<dbReference type="SMART" id="SM00276">
    <property type="entry name" value="GLECT"/>
    <property type="match status" value="1"/>
</dbReference>
<dbReference type="InterPro" id="IPR013320">
    <property type="entry name" value="ConA-like_dom_sf"/>
</dbReference>
<dbReference type="Pfam" id="PF00337">
    <property type="entry name" value="Gal-bind_lectin"/>
    <property type="match status" value="1"/>
</dbReference>